<evidence type="ECO:0000256" key="3">
    <source>
        <dbReference type="ARBA" id="ARBA00022763"/>
    </source>
</evidence>
<keyword evidence="4" id="KW-0378">Hydrolase</keyword>
<evidence type="ECO:0000256" key="1">
    <source>
        <dbReference type="ARBA" id="ARBA00022485"/>
    </source>
</evidence>
<dbReference type="PANTHER" id="PTHR33693:SF1">
    <property type="entry name" value="TYPE-4 URACIL-DNA GLYCOSYLASE"/>
    <property type="match status" value="1"/>
</dbReference>
<protein>
    <submittedName>
        <fullName evidence="9">Uracil-DNA glycosylase</fullName>
    </submittedName>
</protein>
<dbReference type="InterPro" id="IPR005122">
    <property type="entry name" value="Uracil-DNA_glycosylase-like"/>
</dbReference>
<dbReference type="GO" id="GO:0051539">
    <property type="term" value="F:4 iron, 4 sulfur cluster binding"/>
    <property type="evidence" value="ECO:0007669"/>
    <property type="project" value="UniProtKB-KW"/>
</dbReference>
<dbReference type="GO" id="GO:0006281">
    <property type="term" value="P:DNA repair"/>
    <property type="evidence" value="ECO:0007669"/>
    <property type="project" value="UniProtKB-KW"/>
</dbReference>
<dbReference type="SUPFAM" id="SSF52141">
    <property type="entry name" value="Uracil-DNA glycosylase-like"/>
    <property type="match status" value="1"/>
</dbReference>
<dbReference type="PANTHER" id="PTHR33693">
    <property type="entry name" value="TYPE-5 URACIL-DNA GLYCOSYLASE"/>
    <property type="match status" value="1"/>
</dbReference>
<keyword evidence="3" id="KW-0227">DNA damage</keyword>
<dbReference type="Gene3D" id="3.40.470.10">
    <property type="entry name" value="Uracil-DNA glycosylase-like domain"/>
    <property type="match status" value="1"/>
</dbReference>
<evidence type="ECO:0000256" key="2">
    <source>
        <dbReference type="ARBA" id="ARBA00022723"/>
    </source>
</evidence>
<keyword evidence="5" id="KW-0408">Iron</keyword>
<dbReference type="Pfam" id="PF03167">
    <property type="entry name" value="UDG"/>
    <property type="match status" value="1"/>
</dbReference>
<evidence type="ECO:0000313" key="10">
    <source>
        <dbReference type="Proteomes" id="UP000217141"/>
    </source>
</evidence>
<keyword evidence="2" id="KW-0479">Metal-binding</keyword>
<evidence type="ECO:0000313" key="9">
    <source>
        <dbReference type="EMBL" id="ASY45217.1"/>
    </source>
</evidence>
<evidence type="ECO:0000256" key="5">
    <source>
        <dbReference type="ARBA" id="ARBA00023004"/>
    </source>
</evidence>
<dbReference type="EMBL" id="CP022745">
    <property type="protein sequence ID" value="ASY45217.1"/>
    <property type="molecule type" value="Genomic_DNA"/>
</dbReference>
<evidence type="ECO:0000256" key="4">
    <source>
        <dbReference type="ARBA" id="ARBA00022801"/>
    </source>
</evidence>
<feature type="domain" description="Uracil-DNA glycosylase-like" evidence="8">
    <location>
        <begin position="107"/>
        <end position="251"/>
    </location>
</feature>
<sequence length="259" mass="27786">MKNLDPLVNLWPKMFLMRGLLQDEAAAANAYMAWWTLAGVDGAVGESPVNWLRPVTAPDAKGAIRAVPASAPPEQKPQNLDSFRDWLANDPAQPERRWPGAPILPTGGEAAPLMVVTDLPDPADMAAGQLLADRAGMLFDAMLRAIGLDRSAIHLASLFTARPPGGMVEAADLAAVADRMRAHVALARPRRLLLLGDRTIRALLPTDAAAAPDGLRDFNHEGGIVPAIATFHPRLLLTQPAAKAQCWRALQSLIEEVHP</sequence>
<dbReference type="AlphaFoldDB" id="A0A249MVN7"/>
<evidence type="ECO:0000256" key="6">
    <source>
        <dbReference type="ARBA" id="ARBA00023014"/>
    </source>
</evidence>
<proteinExistence type="predicted"/>
<evidence type="ECO:0000256" key="7">
    <source>
        <dbReference type="ARBA" id="ARBA00023204"/>
    </source>
</evidence>
<accession>A0A249MVN7</accession>
<reference evidence="9 10" key="1">
    <citation type="submission" date="2017-08" db="EMBL/GenBank/DDBJ databases">
        <title>Whole Genome Sequence of Sphingobium hydrophobicum C1: Insights into Adaption to the Electronic-waste Contaminated Sediment.</title>
        <authorList>
            <person name="Song D."/>
            <person name="Chen X."/>
            <person name="Xu M."/>
        </authorList>
    </citation>
    <scope>NUCLEOTIDE SEQUENCE [LARGE SCALE GENOMIC DNA]</scope>
    <source>
        <strain evidence="9 10">C1</strain>
    </source>
</reference>
<dbReference type="InterPro" id="IPR036895">
    <property type="entry name" value="Uracil-DNA_glycosylase-like_sf"/>
</dbReference>
<name>A0A249MVN7_SPHXE</name>
<dbReference type="InterPro" id="IPR051536">
    <property type="entry name" value="UDG_Type-4/5"/>
</dbReference>
<keyword evidence="1" id="KW-0004">4Fe-4S</keyword>
<dbReference type="Proteomes" id="UP000217141">
    <property type="component" value="Chromosome I"/>
</dbReference>
<keyword evidence="7" id="KW-0234">DNA repair</keyword>
<organism evidence="9 10">
    <name type="scientific">Sphingobium xenophagum</name>
    <dbReference type="NCBI Taxonomy" id="121428"/>
    <lineage>
        <taxon>Bacteria</taxon>
        <taxon>Pseudomonadati</taxon>
        <taxon>Pseudomonadota</taxon>
        <taxon>Alphaproteobacteria</taxon>
        <taxon>Sphingomonadales</taxon>
        <taxon>Sphingomonadaceae</taxon>
        <taxon>Sphingobium</taxon>
    </lineage>
</organism>
<keyword evidence="6" id="KW-0411">Iron-sulfur</keyword>
<dbReference type="GO" id="GO:0097506">
    <property type="term" value="F:deaminated base DNA N-glycosylase activity"/>
    <property type="evidence" value="ECO:0007669"/>
    <property type="project" value="UniProtKB-ARBA"/>
</dbReference>
<gene>
    <name evidence="9" type="ORF">CJD35_12805</name>
</gene>
<evidence type="ECO:0000259" key="8">
    <source>
        <dbReference type="Pfam" id="PF03167"/>
    </source>
</evidence>
<dbReference type="GO" id="GO:0046872">
    <property type="term" value="F:metal ion binding"/>
    <property type="evidence" value="ECO:0007669"/>
    <property type="project" value="UniProtKB-KW"/>
</dbReference>
<dbReference type="KEGG" id="shyd:CJD35_12805"/>